<protein>
    <submittedName>
        <fullName evidence="1">Uncharacterized protein</fullName>
    </submittedName>
</protein>
<dbReference type="EMBL" id="KQ459604">
    <property type="protein sequence ID" value="KPI92368.1"/>
    <property type="molecule type" value="Genomic_DNA"/>
</dbReference>
<evidence type="ECO:0000313" key="2">
    <source>
        <dbReference type="Proteomes" id="UP000053268"/>
    </source>
</evidence>
<organism evidence="1 2">
    <name type="scientific">Papilio xuthus</name>
    <name type="common">Asian swallowtail butterfly</name>
    <dbReference type="NCBI Taxonomy" id="66420"/>
    <lineage>
        <taxon>Eukaryota</taxon>
        <taxon>Metazoa</taxon>
        <taxon>Ecdysozoa</taxon>
        <taxon>Arthropoda</taxon>
        <taxon>Hexapoda</taxon>
        <taxon>Insecta</taxon>
        <taxon>Pterygota</taxon>
        <taxon>Neoptera</taxon>
        <taxon>Endopterygota</taxon>
        <taxon>Lepidoptera</taxon>
        <taxon>Glossata</taxon>
        <taxon>Ditrysia</taxon>
        <taxon>Papilionoidea</taxon>
        <taxon>Papilionidae</taxon>
        <taxon>Papilioninae</taxon>
        <taxon>Papilio</taxon>
    </lineage>
</organism>
<dbReference type="Proteomes" id="UP000053268">
    <property type="component" value="Unassembled WGS sequence"/>
</dbReference>
<keyword evidence="2" id="KW-1185">Reference proteome</keyword>
<proteinExistence type="predicted"/>
<evidence type="ECO:0000313" key="1">
    <source>
        <dbReference type="EMBL" id="KPI92368.1"/>
    </source>
</evidence>
<accession>A0A194PH44</accession>
<gene>
    <name evidence="1" type="ORF">RR46_13589</name>
</gene>
<dbReference type="AlphaFoldDB" id="A0A194PH44"/>
<sequence>MEQLFVAAEARDTIVTDTRLSRVSQTYVKLSGVTWYVGASGLSAAIGRMAECTVAYLSDAFRAYLPRVQPPQQLITTLGTTAGSNSAGPAKVIRREIGGRESSQTGEAAVLRPAAAPCRAASAELTANERFAKPSVMQAVPLPTRNAPEGKVERAAVGRPRAPHQHARRRRDCAVPSAQCQC</sequence>
<reference evidence="1 2" key="1">
    <citation type="journal article" date="2015" name="Nat. Commun.">
        <title>Outbred genome sequencing and CRISPR/Cas9 gene editing in butterflies.</title>
        <authorList>
            <person name="Li X."/>
            <person name="Fan D."/>
            <person name="Zhang W."/>
            <person name="Liu G."/>
            <person name="Zhang L."/>
            <person name="Zhao L."/>
            <person name="Fang X."/>
            <person name="Chen L."/>
            <person name="Dong Y."/>
            <person name="Chen Y."/>
            <person name="Ding Y."/>
            <person name="Zhao R."/>
            <person name="Feng M."/>
            <person name="Zhu Y."/>
            <person name="Feng Y."/>
            <person name="Jiang X."/>
            <person name="Zhu D."/>
            <person name="Xiang H."/>
            <person name="Feng X."/>
            <person name="Li S."/>
            <person name="Wang J."/>
            <person name="Zhang G."/>
            <person name="Kronforst M.R."/>
            <person name="Wang W."/>
        </authorList>
    </citation>
    <scope>NUCLEOTIDE SEQUENCE [LARGE SCALE GENOMIC DNA]</scope>
    <source>
        <strain evidence="1">Ya'a_city_454_Px</strain>
        <tissue evidence="1">Whole body</tissue>
    </source>
</reference>
<name>A0A194PH44_PAPXU</name>